<keyword evidence="2" id="KW-1185">Reference proteome</keyword>
<name>A0A8T9Q186_9BACT</name>
<gene>
    <name evidence="1" type="ORF">MUN79_15590</name>
</gene>
<dbReference type="EMBL" id="CP095046">
    <property type="protein sequence ID" value="UOQ70181.1"/>
    <property type="molecule type" value="Genomic_DNA"/>
</dbReference>
<accession>A0A8T9Q186</accession>
<organism evidence="1 2">
    <name type="scientific">Hymenobacter cellulosilyticus</name>
    <dbReference type="NCBI Taxonomy" id="2932248"/>
    <lineage>
        <taxon>Bacteria</taxon>
        <taxon>Pseudomonadati</taxon>
        <taxon>Bacteroidota</taxon>
        <taxon>Cytophagia</taxon>
        <taxon>Cytophagales</taxon>
        <taxon>Hymenobacteraceae</taxon>
        <taxon>Hymenobacter</taxon>
    </lineage>
</organism>
<sequence length="1061" mass="117164">MPDRSLADKNWKYNALIPLAKNVKSNKRIQPAKTSYPAAANDPYAGLGSPARVRLSWQDMFGNTFKTPLSDGNHDLSLSCLYTDPLFALAQWPSVSSYYYFATKSGTPQLHVDFLASAARYTVSAKLPKEEAIRNARIDQVTIQKIYYQLIQEGITIQVQSSINVEAGQPAFNLEPKILSGFAGEMYAYLNAVIADPLTATLPAPLKLAYDIDLKNSRFIFELTVVLTLQRPTRHVDPAFAGVAEVSTVANILSPVLKAPPKASPNAPSDDMLSLSVFAQDFEAAFKDRPAPGNFLKVATGLDRNNIGNTNDKKLWVVHFDANAQNGIWYTIDNTQQYFFAPKPLANSLETFDKVPVYSYKTGETYPSGSPALTTFSDIDLDNWGRLCLEAIDLLLTATYATPAFLVDNGATLQKILDAKEQIAEGIAASVAPILQAETPDLSGLATAQEKLKQQVLIQLSNAYKISTVVQNAVQVTKGFTGQNVPVKNPPFVPQLYGNMVSVLQEAVRSRHVGGEGTDQPSDDYTLSTAKVPLGTGLSWLTYLFEAKEADKHSSFNFANMAFRVSYIEHQIDTVENMGDYRASSWLTLLLPLDLTMSDIGPVDIPVALRSYPTPPSLVSQEIDYPAASSTAPTMTIPEALQWGYAFSYQPPLAGQDQIHATLQFNYSNQPDPAKTLFYQGGSYDATLLPATLGQFVTVYPVIQKDFQEVLLRNPADPAAATALKAFSTLVTNIGTAWKQWEKVKMQAQALRKSNPLPTYIYDYDVIEAPEAGGTADPKLTITVKPRGGAPDLTVSLLDYLPGPNNTFYKKVGTKEEYLLYNERKSVPLRTLSLDKRNILDMQNAWSGVLLTRNEDLVKNKAGAYRTTQHEFIYKTPLVKFYNELVPLLVCGKPIEVAQIETPGKPKVLNLAKHLQNLFKTLLAPSNPEQTILEQTIKVECRYTYNLVGTDPFNQITLPVLMATPLIFTLSKDWEIGQPGTYCADTDSFVCNLTQVILNWFATNNPVVNNGYFQFIVEVYSQSNNKLPILNLSNVLLEVPYIKELAKPASRPAGRRKPPSR</sequence>
<dbReference type="RefSeq" id="WP_244673605.1">
    <property type="nucleotide sequence ID" value="NZ_CP095046.1"/>
</dbReference>
<evidence type="ECO:0000313" key="2">
    <source>
        <dbReference type="Proteomes" id="UP000831796"/>
    </source>
</evidence>
<protein>
    <submittedName>
        <fullName evidence="1">Uncharacterized protein</fullName>
    </submittedName>
</protein>
<reference evidence="1" key="1">
    <citation type="submission" date="2022-04" db="EMBL/GenBank/DDBJ databases">
        <title>Hymenobacter sp. isolated from the air.</title>
        <authorList>
            <person name="Won M."/>
            <person name="Lee C.-M."/>
            <person name="Woen H.-Y."/>
            <person name="Kwon S.-W."/>
        </authorList>
    </citation>
    <scope>NUCLEOTIDE SEQUENCE</scope>
    <source>
        <strain evidence="1">5116S-3</strain>
    </source>
</reference>
<dbReference type="AlphaFoldDB" id="A0A8T9Q186"/>
<dbReference type="KEGG" id="hcu:MUN79_15590"/>
<proteinExistence type="predicted"/>
<evidence type="ECO:0000313" key="1">
    <source>
        <dbReference type="EMBL" id="UOQ70181.1"/>
    </source>
</evidence>
<dbReference type="Proteomes" id="UP000831796">
    <property type="component" value="Chromosome"/>
</dbReference>